<feature type="compositionally biased region" description="Basic residues" evidence="9">
    <location>
        <begin position="374"/>
        <end position="394"/>
    </location>
</feature>
<dbReference type="InParanoid" id="A0A7M7PBH6"/>
<evidence type="ECO:0000256" key="9">
    <source>
        <dbReference type="SAM" id="MobiDB-lite"/>
    </source>
</evidence>
<feature type="compositionally biased region" description="Basic and acidic residues" evidence="9">
    <location>
        <begin position="498"/>
        <end position="516"/>
    </location>
</feature>
<accession>A0A7M7PBH6</accession>
<dbReference type="GO" id="GO:0031167">
    <property type="term" value="P:rRNA methylation"/>
    <property type="evidence" value="ECO:0000318"/>
    <property type="project" value="GO_Central"/>
</dbReference>
<dbReference type="InterPro" id="IPR015507">
    <property type="entry name" value="rRNA-MeTfrase_E"/>
</dbReference>
<keyword evidence="8" id="KW-0175">Coiled coil</keyword>
<dbReference type="PANTHER" id="PTHR10920">
    <property type="entry name" value="RIBOSOMAL RNA METHYLTRANSFERASE"/>
    <property type="match status" value="1"/>
</dbReference>
<feature type="region of interest" description="Disordered" evidence="9">
    <location>
        <begin position="326"/>
        <end position="358"/>
    </location>
</feature>
<feature type="compositionally biased region" description="Gly residues" evidence="9">
    <location>
        <begin position="645"/>
        <end position="654"/>
    </location>
</feature>
<keyword evidence="6 8" id="KW-0949">S-adenosyl-L-methionine</keyword>
<feature type="compositionally biased region" description="Basic residues" evidence="9">
    <location>
        <begin position="864"/>
        <end position="877"/>
    </location>
</feature>
<dbReference type="InterPro" id="IPR002877">
    <property type="entry name" value="RNA_MeTrfase_FtsJ_dom"/>
</dbReference>
<comment type="similarity">
    <text evidence="8">Belongs to the class I-like SAM-binding methyltransferase superfamily. RNA methyltransferase RlmE family. SPB1 subfamily.</text>
</comment>
<dbReference type="InterPro" id="IPR012920">
    <property type="entry name" value="rRNA_MeTfrase_SPB1-like_C"/>
</dbReference>
<evidence type="ECO:0000259" key="11">
    <source>
        <dbReference type="Pfam" id="PF07780"/>
    </source>
</evidence>
<comment type="subcellular location">
    <subcellularLocation>
        <location evidence="1 8">Nucleus</location>
        <location evidence="1 8">Nucleolus</location>
    </subcellularLocation>
</comment>
<feature type="domain" description="Ribosomal RNA methyltransferase SPB1-like C-terminal" evidence="11">
    <location>
        <begin position="695"/>
        <end position="904"/>
    </location>
</feature>
<dbReference type="AlphaFoldDB" id="A0A7M7PBH6"/>
<feature type="coiled-coil region" evidence="8">
    <location>
        <begin position="803"/>
        <end position="840"/>
    </location>
</feature>
<dbReference type="OrthoDB" id="289250at2759"/>
<evidence type="ECO:0000256" key="2">
    <source>
        <dbReference type="ARBA" id="ARBA00022517"/>
    </source>
</evidence>
<feature type="domain" description="DUF3381" evidence="12">
    <location>
        <begin position="238"/>
        <end position="391"/>
    </location>
</feature>
<dbReference type="GO" id="GO:0008650">
    <property type="term" value="F:rRNA (uridine-2'-O-)-methyltransferase activity"/>
    <property type="evidence" value="ECO:0000318"/>
    <property type="project" value="GO_Central"/>
</dbReference>
<feature type="compositionally biased region" description="Basic and acidic residues" evidence="9">
    <location>
        <begin position="704"/>
        <end position="716"/>
    </location>
</feature>
<dbReference type="GO" id="GO:0000463">
    <property type="term" value="P:maturation of LSU-rRNA from tricistronic rRNA transcript (SSU-rRNA, 5.8S rRNA, LSU-rRNA)"/>
    <property type="evidence" value="ECO:0000318"/>
    <property type="project" value="GO_Central"/>
</dbReference>
<dbReference type="FunCoup" id="A0A7M7PBH6">
    <property type="interactions" value="1606"/>
</dbReference>
<dbReference type="InterPro" id="IPR029063">
    <property type="entry name" value="SAM-dependent_MTases_sf"/>
</dbReference>
<dbReference type="EC" id="2.1.1.-" evidence="8"/>
<dbReference type="Proteomes" id="UP000007110">
    <property type="component" value="Unassembled WGS sequence"/>
</dbReference>
<keyword evidence="3 8" id="KW-0698">rRNA processing</keyword>
<dbReference type="InterPro" id="IPR050082">
    <property type="entry name" value="RNA_methyltr_RlmE"/>
</dbReference>
<dbReference type="InterPro" id="IPR028589">
    <property type="entry name" value="SPB1-like"/>
</dbReference>
<dbReference type="OMA" id="QRKDKYY"/>
<keyword evidence="2 8" id="KW-0690">Ribosome biogenesis</keyword>
<feature type="compositionally biased region" description="Basic and acidic residues" evidence="9">
    <location>
        <begin position="584"/>
        <end position="599"/>
    </location>
</feature>
<evidence type="ECO:0000313" key="14">
    <source>
        <dbReference type="Proteomes" id="UP000007110"/>
    </source>
</evidence>
<feature type="binding site" evidence="8">
    <location>
        <position position="56"/>
    </location>
    <ligand>
        <name>S-adenosyl-L-methionine</name>
        <dbReference type="ChEBI" id="CHEBI:59789"/>
    </ligand>
</feature>
<keyword evidence="7 8" id="KW-0539">Nucleus</keyword>
<dbReference type="Gene3D" id="3.40.50.150">
    <property type="entry name" value="Vaccinia Virus protein VP39"/>
    <property type="match status" value="1"/>
</dbReference>
<dbReference type="Pfam" id="PF11861">
    <property type="entry name" value="DUF3381"/>
    <property type="match status" value="1"/>
</dbReference>
<keyword evidence="14" id="KW-1185">Reference proteome</keyword>
<feature type="binding site" evidence="8">
    <location>
        <position position="92"/>
    </location>
    <ligand>
        <name>S-adenosyl-L-methionine</name>
        <dbReference type="ChEBI" id="CHEBI:59789"/>
    </ligand>
</feature>
<dbReference type="EnsemblMetazoa" id="XM_030992023">
    <property type="protein sequence ID" value="XP_030847883"/>
    <property type="gene ID" value="LOC582089"/>
</dbReference>
<feature type="compositionally biased region" description="Basic residues" evidence="9">
    <location>
        <begin position="904"/>
        <end position="914"/>
    </location>
</feature>
<dbReference type="HAMAP" id="MF_01547">
    <property type="entry name" value="RNA_methyltr_E"/>
    <property type="match status" value="1"/>
</dbReference>
<reference evidence="14" key="1">
    <citation type="submission" date="2015-02" db="EMBL/GenBank/DDBJ databases">
        <title>Genome sequencing for Strongylocentrotus purpuratus.</title>
        <authorList>
            <person name="Murali S."/>
            <person name="Liu Y."/>
            <person name="Vee V."/>
            <person name="English A."/>
            <person name="Wang M."/>
            <person name="Skinner E."/>
            <person name="Han Y."/>
            <person name="Muzny D.M."/>
            <person name="Worley K.C."/>
            <person name="Gibbs R.A."/>
        </authorList>
    </citation>
    <scope>NUCLEOTIDE SEQUENCE</scope>
</reference>
<dbReference type="GO" id="GO:0016435">
    <property type="term" value="F:rRNA (guanine) methyltransferase activity"/>
    <property type="evidence" value="ECO:0000318"/>
    <property type="project" value="GO_Central"/>
</dbReference>
<name>A0A7M7PBH6_STRPU</name>
<feature type="compositionally biased region" description="Basic and acidic residues" evidence="9">
    <location>
        <begin position="533"/>
        <end position="544"/>
    </location>
</feature>
<proteinExistence type="inferred from homology"/>
<feature type="region of interest" description="Disordered" evidence="9">
    <location>
        <begin position="423"/>
        <end position="731"/>
    </location>
</feature>
<dbReference type="GO" id="GO:0030687">
    <property type="term" value="C:preribosome, large subunit precursor"/>
    <property type="evidence" value="ECO:0000318"/>
    <property type="project" value="GO_Central"/>
</dbReference>
<dbReference type="SUPFAM" id="SSF53335">
    <property type="entry name" value="S-adenosyl-L-methionine-dependent methyltransferases"/>
    <property type="match status" value="1"/>
</dbReference>
<feature type="binding site" evidence="8">
    <location>
        <position position="117"/>
    </location>
    <ligand>
        <name>S-adenosyl-L-methionine</name>
        <dbReference type="ChEBI" id="CHEBI:59789"/>
    </ligand>
</feature>
<sequence length="914" mass="104052">MGKKAKIGKQRKDRYYHLAKETGYRSRSAFKLIQLNRKFSFLQESRVCIDLCAAPGGWLQVASRNMPISSMIIGVDLFPIKPIPNVVSFTCDITTTKCRMQLRKEMKTWKADCVLHDGAPNVGTSWVLDAFTQAQLTLHALKLAVEFLNKGGWFITKVFRSKDYQPLLWVFHQMFRKVHVTKPQASRNESAEIFVVCQGFISPDKIDPKFFDPKYIFKEVVGEETTKQKATILRDPSKVKKAKAEGYAEGDYTLYHPVQVSKYMASEDALELLNNCSELVFDDDSIASHHLTTKEIKICCRDIKVLGRREVRDLLNWHKKYNKEKAQLEEETANQVKEKSKLEGKDEDGESEEDEDDVVAKQLATIKEEERLAGKRKKKDALKKRKKLRERLHKSKELQSNMGDDTQGESLFGLVNIKNAQQLQKVNTDDAGTVANDNDGPPEKQKKQLPSLKPAKTPAVIDQEEELEEGEEEEEDDDDDGSLIDSDLEEDEANALRAEIDRVSGRYDSESDKGSDDMYSDDDDETGNPLMVDLEKMDPEESAKRRTKLWFKKGVFNGLDEEDDEDVEIQQASKSYKQQGGAVLEKKEGSKAMEAEPKSKRSVSFKSTVTSLGDSGDEEEDDLSSESDDEGETRTKQNGLKKKGPGSGPTGGVGSRSRPDEYDSDSDSSDSDYEEESMMRREMDGGEMNEKTNGVNEGKSKKRKMEDSEDKKEAAPAKKSAKIKQHLDPEGLALGTMMATSKKATRQIIEHAYHRYSYGDQDRIPDWLRSDETRHCRRNTPVTKELVAEYRARLREVNARPIKKVAEAKARKKKKQIVKLEKLRKKAEVISDLVDTSETEKMSQMKNLYKKMKIGQTKKKDVKYVVTRKHQSTKRVSRPSGVKGPFKVVDPRMKKDMRGQKRAEARKKRDKKKR</sequence>
<dbReference type="InterPro" id="IPR024576">
    <property type="entry name" value="rRNA_MeTfrase_Spb1_DUF3381"/>
</dbReference>
<keyword evidence="5 8" id="KW-0808">Transferase</keyword>
<feature type="compositionally biased region" description="Acidic residues" evidence="9">
    <location>
        <begin position="345"/>
        <end position="357"/>
    </location>
</feature>
<evidence type="ECO:0000256" key="1">
    <source>
        <dbReference type="ARBA" id="ARBA00004604"/>
    </source>
</evidence>
<dbReference type="GO" id="GO:0005730">
    <property type="term" value="C:nucleolus"/>
    <property type="evidence" value="ECO:0000318"/>
    <property type="project" value="GO_Central"/>
</dbReference>
<evidence type="ECO:0000256" key="3">
    <source>
        <dbReference type="ARBA" id="ARBA00022552"/>
    </source>
</evidence>
<feature type="region of interest" description="Disordered" evidence="9">
    <location>
        <begin position="370"/>
        <end position="409"/>
    </location>
</feature>
<feature type="compositionally biased region" description="Acidic residues" evidence="9">
    <location>
        <begin position="559"/>
        <end position="568"/>
    </location>
</feature>
<feature type="binding site" evidence="8">
    <location>
        <position position="76"/>
    </location>
    <ligand>
        <name>S-adenosyl-L-methionine</name>
        <dbReference type="ChEBI" id="CHEBI:59789"/>
    </ligand>
</feature>
<evidence type="ECO:0000256" key="8">
    <source>
        <dbReference type="HAMAP-Rule" id="MF_03163"/>
    </source>
</evidence>
<dbReference type="Pfam" id="PF07780">
    <property type="entry name" value="Spb1_C"/>
    <property type="match status" value="1"/>
</dbReference>
<evidence type="ECO:0000313" key="13">
    <source>
        <dbReference type="EnsemblMetazoa" id="XP_030847883"/>
    </source>
</evidence>
<feature type="compositionally biased region" description="Acidic residues" evidence="9">
    <location>
        <begin position="462"/>
        <end position="493"/>
    </location>
</feature>
<reference evidence="13" key="2">
    <citation type="submission" date="2021-01" db="UniProtKB">
        <authorList>
            <consortium name="EnsemblMetazoa"/>
        </authorList>
    </citation>
    <scope>IDENTIFICATION</scope>
</reference>
<dbReference type="GeneID" id="582089"/>
<feature type="domain" description="Ribosomal RNA methyltransferase FtsJ" evidence="10">
    <location>
        <begin position="24"/>
        <end position="200"/>
    </location>
</feature>
<dbReference type="PANTHER" id="PTHR10920:SF13">
    <property type="entry name" value="PRE-RRNA 2'-O-RIBOSE RNA METHYLTRANSFERASE FTSJ3"/>
    <property type="match status" value="1"/>
</dbReference>
<dbReference type="HAMAP" id="MF_03163">
    <property type="entry name" value="RNA_methyltr_E_SPB1"/>
    <property type="match status" value="1"/>
</dbReference>
<dbReference type="GO" id="GO:0000466">
    <property type="term" value="P:maturation of 5.8S rRNA from tricistronic rRNA transcript (SSU-rRNA, 5.8S rRNA, LSU-rRNA)"/>
    <property type="evidence" value="ECO:0000318"/>
    <property type="project" value="GO_Central"/>
</dbReference>
<protein>
    <recommendedName>
        <fullName evidence="8">Putative rRNA methyltransferase</fullName>
        <ecNumber evidence="8">2.1.1.-</ecNumber>
    </recommendedName>
    <alternativeName>
        <fullName evidence="8">2'-O-ribose RNA methyltransferase SPB1 homolog</fullName>
    </alternativeName>
</protein>
<comment type="catalytic activity">
    <reaction evidence="8">
        <text>a ribonucleotide in rRNA + S-adenosyl-L-methionine = a 2'-O-methylribonucleotide in rRNA + S-adenosyl-L-homocysteine + H(+)</text>
        <dbReference type="Rhea" id="RHEA:48628"/>
        <dbReference type="Rhea" id="RHEA-COMP:12164"/>
        <dbReference type="Rhea" id="RHEA-COMP:12165"/>
        <dbReference type="ChEBI" id="CHEBI:15378"/>
        <dbReference type="ChEBI" id="CHEBI:57856"/>
        <dbReference type="ChEBI" id="CHEBI:59789"/>
        <dbReference type="ChEBI" id="CHEBI:90675"/>
        <dbReference type="ChEBI" id="CHEBI:90676"/>
    </reaction>
</comment>
<organism evidence="13 14">
    <name type="scientific">Strongylocentrotus purpuratus</name>
    <name type="common">Purple sea urchin</name>
    <dbReference type="NCBI Taxonomy" id="7668"/>
    <lineage>
        <taxon>Eukaryota</taxon>
        <taxon>Metazoa</taxon>
        <taxon>Echinodermata</taxon>
        <taxon>Eleutherozoa</taxon>
        <taxon>Echinozoa</taxon>
        <taxon>Echinoidea</taxon>
        <taxon>Euechinoidea</taxon>
        <taxon>Echinacea</taxon>
        <taxon>Camarodonta</taxon>
        <taxon>Echinidea</taxon>
        <taxon>Strongylocentrotidae</taxon>
        <taxon>Strongylocentrotus</taxon>
    </lineage>
</organism>
<feature type="compositionally biased region" description="Acidic residues" evidence="9">
    <location>
        <begin position="615"/>
        <end position="631"/>
    </location>
</feature>
<dbReference type="FunFam" id="3.40.50.150:FF:000004">
    <property type="entry name" value="AdoMet-dependent rRNA methyltransferase SPB1"/>
    <property type="match status" value="1"/>
</dbReference>
<evidence type="ECO:0000256" key="4">
    <source>
        <dbReference type="ARBA" id="ARBA00022603"/>
    </source>
</evidence>
<feature type="active site" description="Proton acceptor" evidence="8">
    <location>
        <position position="157"/>
    </location>
</feature>
<evidence type="ECO:0000256" key="7">
    <source>
        <dbReference type="ARBA" id="ARBA00023242"/>
    </source>
</evidence>
<dbReference type="RefSeq" id="XP_030847883.1">
    <property type="nucleotide sequence ID" value="XM_030992023.1"/>
</dbReference>
<feature type="compositionally biased region" description="Basic and acidic residues" evidence="9">
    <location>
        <begin position="889"/>
        <end position="903"/>
    </location>
</feature>
<evidence type="ECO:0000259" key="10">
    <source>
        <dbReference type="Pfam" id="PF01728"/>
    </source>
</evidence>
<comment type="function">
    <text evidence="8">Probable methyltransferase involved in the maturation of rRNA and in the biogenesis of ribosomal subunits.</text>
</comment>
<dbReference type="KEGG" id="spu:582089"/>
<feature type="binding site" evidence="8">
    <location>
        <position position="58"/>
    </location>
    <ligand>
        <name>S-adenosyl-L-methionine</name>
        <dbReference type="ChEBI" id="CHEBI:59789"/>
    </ligand>
</feature>
<evidence type="ECO:0000259" key="12">
    <source>
        <dbReference type="Pfam" id="PF11861"/>
    </source>
</evidence>
<feature type="compositionally biased region" description="Acidic residues" evidence="9">
    <location>
        <begin position="662"/>
        <end position="676"/>
    </location>
</feature>
<feature type="region of interest" description="Disordered" evidence="9">
    <location>
        <begin position="859"/>
        <end position="914"/>
    </location>
</feature>
<keyword evidence="4 8" id="KW-0489">Methyltransferase</keyword>
<evidence type="ECO:0000256" key="5">
    <source>
        <dbReference type="ARBA" id="ARBA00022679"/>
    </source>
</evidence>
<dbReference type="Pfam" id="PF01728">
    <property type="entry name" value="FtsJ"/>
    <property type="match status" value="1"/>
</dbReference>
<feature type="compositionally biased region" description="Basic and acidic residues" evidence="9">
    <location>
        <begin position="677"/>
        <end position="690"/>
    </location>
</feature>
<evidence type="ECO:0000256" key="6">
    <source>
        <dbReference type="ARBA" id="ARBA00022691"/>
    </source>
</evidence>